<sequence length="159" mass="17958">MTFNQVKEILAKLGFEENDVLSWNQPIKVPLGASTNLFVAREAILNGSPFKNIRNLKKVQLISPEKFALANVIKSFPKSMKKPGTNQDPIKVLESIEYKFPEGERLYGGIRTWELITPFSSGRNSILIIFDWSDSGSSVQTKILSDLEWAATVKEWDLL</sequence>
<dbReference type="OrthoDB" id="2304782at2759"/>
<protein>
    <submittedName>
        <fullName evidence="1">Uncharacterized protein</fullName>
    </submittedName>
</protein>
<evidence type="ECO:0000313" key="1">
    <source>
        <dbReference type="EMBL" id="RIA86297.1"/>
    </source>
</evidence>
<proteinExistence type="predicted"/>
<keyword evidence="2" id="KW-1185">Reference proteome</keyword>
<evidence type="ECO:0000313" key="2">
    <source>
        <dbReference type="Proteomes" id="UP000265703"/>
    </source>
</evidence>
<dbReference type="EMBL" id="QKYT01000371">
    <property type="protein sequence ID" value="RIA86297.1"/>
    <property type="molecule type" value="Genomic_DNA"/>
</dbReference>
<comment type="caution">
    <text evidence="1">The sequence shown here is derived from an EMBL/GenBank/DDBJ whole genome shotgun (WGS) entry which is preliminary data.</text>
</comment>
<organism evidence="1 2">
    <name type="scientific">Glomus cerebriforme</name>
    <dbReference type="NCBI Taxonomy" id="658196"/>
    <lineage>
        <taxon>Eukaryota</taxon>
        <taxon>Fungi</taxon>
        <taxon>Fungi incertae sedis</taxon>
        <taxon>Mucoromycota</taxon>
        <taxon>Glomeromycotina</taxon>
        <taxon>Glomeromycetes</taxon>
        <taxon>Glomerales</taxon>
        <taxon>Glomeraceae</taxon>
        <taxon>Glomus</taxon>
    </lineage>
</organism>
<dbReference type="AlphaFoldDB" id="A0A397SQU3"/>
<name>A0A397SQU3_9GLOM</name>
<dbReference type="Proteomes" id="UP000265703">
    <property type="component" value="Unassembled WGS sequence"/>
</dbReference>
<accession>A0A397SQU3</accession>
<gene>
    <name evidence="1" type="ORF">C1645_829483</name>
</gene>
<reference evidence="1 2" key="1">
    <citation type="submission" date="2018-06" db="EMBL/GenBank/DDBJ databases">
        <title>Comparative genomics reveals the genomic features of Rhizophagus irregularis, R. cerebriforme, R. diaphanum and Gigaspora rosea, and their symbiotic lifestyle signature.</title>
        <authorList>
            <person name="Morin E."/>
            <person name="San Clemente H."/>
            <person name="Chen E.C.H."/>
            <person name="De La Providencia I."/>
            <person name="Hainaut M."/>
            <person name="Kuo A."/>
            <person name="Kohler A."/>
            <person name="Murat C."/>
            <person name="Tang N."/>
            <person name="Roy S."/>
            <person name="Loubradou J."/>
            <person name="Henrissat B."/>
            <person name="Grigoriev I.V."/>
            <person name="Corradi N."/>
            <person name="Roux C."/>
            <person name="Martin F.M."/>
        </authorList>
    </citation>
    <scope>NUCLEOTIDE SEQUENCE [LARGE SCALE GENOMIC DNA]</scope>
    <source>
        <strain evidence="1 2">DAOM 227022</strain>
    </source>
</reference>